<proteinExistence type="predicted"/>
<sequence>MTTETLMVSSEQAHFSIESSVQLSADNCSLSQN</sequence>
<dbReference type="AlphaFoldDB" id="A0A1G7H5L5"/>
<organism evidence="1 2">
    <name type="scientific">Streptomyces griseoaurantiacus</name>
    <dbReference type="NCBI Taxonomy" id="68213"/>
    <lineage>
        <taxon>Bacteria</taxon>
        <taxon>Bacillati</taxon>
        <taxon>Actinomycetota</taxon>
        <taxon>Actinomycetes</taxon>
        <taxon>Kitasatosporales</taxon>
        <taxon>Streptomycetaceae</taxon>
        <taxon>Streptomyces</taxon>
        <taxon>Streptomyces aurantiacus group</taxon>
    </lineage>
</organism>
<evidence type="ECO:0000313" key="1">
    <source>
        <dbReference type="EMBL" id="SDE95419.1"/>
    </source>
</evidence>
<dbReference type="EMBL" id="FNAX01000005">
    <property type="protein sequence ID" value="SDE95419.1"/>
    <property type="molecule type" value="Genomic_DNA"/>
</dbReference>
<gene>
    <name evidence="1" type="ORF">SAMN05216260_1052</name>
</gene>
<reference evidence="1 2" key="1">
    <citation type="submission" date="2016-10" db="EMBL/GenBank/DDBJ databases">
        <authorList>
            <person name="de Groot N.N."/>
        </authorList>
    </citation>
    <scope>NUCLEOTIDE SEQUENCE [LARGE SCALE GENOMIC DNA]</scope>
    <source>
        <strain evidence="1 2">CGMCC 4.1859</strain>
    </source>
</reference>
<dbReference type="Proteomes" id="UP000198614">
    <property type="component" value="Unassembled WGS sequence"/>
</dbReference>
<protein>
    <submittedName>
        <fullName evidence="1">Uncharacterized protein</fullName>
    </submittedName>
</protein>
<accession>A0A1G7H5L5</accession>
<name>A0A1G7H5L5_9ACTN</name>
<evidence type="ECO:0000313" key="2">
    <source>
        <dbReference type="Proteomes" id="UP000198614"/>
    </source>
</evidence>